<keyword evidence="1" id="KW-1133">Transmembrane helix</keyword>
<name>J9DT74_EDHAE</name>
<keyword evidence="3" id="KW-1185">Reference proteome</keyword>
<evidence type="ECO:0000313" key="2">
    <source>
        <dbReference type="EMBL" id="EJW04502.1"/>
    </source>
</evidence>
<feature type="transmembrane region" description="Helical" evidence="1">
    <location>
        <begin position="44"/>
        <end position="62"/>
    </location>
</feature>
<dbReference type="AlphaFoldDB" id="J9DT74"/>
<evidence type="ECO:0000256" key="1">
    <source>
        <dbReference type="SAM" id="Phobius"/>
    </source>
</evidence>
<comment type="caution">
    <text evidence="2">The sequence shown here is derived from an EMBL/GenBank/DDBJ whole genome shotgun (WGS) entry which is preliminary data.</text>
</comment>
<keyword evidence="1" id="KW-0812">Transmembrane</keyword>
<accession>J9DT74</accession>
<evidence type="ECO:0008006" key="4">
    <source>
        <dbReference type="Google" id="ProtNLM"/>
    </source>
</evidence>
<protein>
    <recommendedName>
        <fullName evidence="4">Transmembrane protein</fullName>
    </recommendedName>
</protein>
<dbReference type="InParanoid" id="J9DT74"/>
<organism evidence="2 3">
    <name type="scientific">Edhazardia aedis (strain USNM 41457)</name>
    <name type="common">Microsporidian parasite</name>
    <dbReference type="NCBI Taxonomy" id="1003232"/>
    <lineage>
        <taxon>Eukaryota</taxon>
        <taxon>Fungi</taxon>
        <taxon>Fungi incertae sedis</taxon>
        <taxon>Microsporidia</taxon>
        <taxon>Edhazardia</taxon>
    </lineage>
</organism>
<reference evidence="2 3" key="1">
    <citation type="submission" date="2011-08" db="EMBL/GenBank/DDBJ databases">
        <authorList>
            <person name="Liu Z.J."/>
            <person name="Shi F.L."/>
            <person name="Lu J.Q."/>
            <person name="Li M."/>
            <person name="Wang Z.L."/>
        </authorList>
    </citation>
    <scope>NUCLEOTIDE SEQUENCE [LARGE SCALE GENOMIC DNA]</scope>
    <source>
        <strain evidence="2 3">USNM 41457</strain>
    </source>
</reference>
<gene>
    <name evidence="2" type="ORF">EDEG_01270</name>
</gene>
<dbReference type="HOGENOM" id="CLU_2263678_0_0_1"/>
<keyword evidence="1" id="KW-0472">Membrane</keyword>
<dbReference type="Proteomes" id="UP000003163">
    <property type="component" value="Unassembled WGS sequence"/>
</dbReference>
<sequence length="103" mass="12652">MISQEYLKNSKYVNNLNIKLNTVLRFFRSRFNQQIFNTIFKNLIVFYIEHILFLKLILIEFIKKIILKFASHRLICLSLFLFLQYFLIIGTIYFNYFRPTKKI</sequence>
<evidence type="ECO:0000313" key="3">
    <source>
        <dbReference type="Proteomes" id="UP000003163"/>
    </source>
</evidence>
<feature type="transmembrane region" description="Helical" evidence="1">
    <location>
        <begin position="74"/>
        <end position="96"/>
    </location>
</feature>
<dbReference type="VEuPathDB" id="MicrosporidiaDB:EDEG_01270"/>
<reference evidence="3" key="2">
    <citation type="submission" date="2015-07" db="EMBL/GenBank/DDBJ databases">
        <title>Contrasting host-pathogen interactions and genome evolution in two generalist and specialist microsporidian pathogens of mosquitoes.</title>
        <authorList>
            <consortium name="The Broad Institute Genomics Platform"/>
            <consortium name="The Broad Institute Genome Sequencing Center for Infectious Disease"/>
            <person name="Cuomo C.A."/>
            <person name="Sanscrainte N.D."/>
            <person name="Goldberg J.M."/>
            <person name="Heiman D."/>
            <person name="Young S."/>
            <person name="Zeng Q."/>
            <person name="Becnel J.J."/>
            <person name="Birren B.W."/>
        </authorList>
    </citation>
    <scope>NUCLEOTIDE SEQUENCE [LARGE SCALE GENOMIC DNA]</scope>
    <source>
        <strain evidence="3">USNM 41457</strain>
    </source>
</reference>
<proteinExistence type="predicted"/>
<dbReference type="EMBL" id="AFBI03000017">
    <property type="protein sequence ID" value="EJW04502.1"/>
    <property type="molecule type" value="Genomic_DNA"/>
</dbReference>